<dbReference type="SUPFAM" id="SSF52743">
    <property type="entry name" value="Subtilisin-like"/>
    <property type="match status" value="1"/>
</dbReference>
<sequence length="1224" mass="134391">KRLVDLNPTTAKDAWTCIAGIFQDNKRPHAIALKSKLRNLKLEDLSIDGCFQKLESIFLVFNGLGSPLSNDDGVTFTLEGLPSTYETISTIIVSRVQNPLVDGTSASPMVLLAKSNTRARRGPSLEKVNNPCWSFAKGSCRFGDACKYLHNGVHSKFTLLPHTSSSALSVPDVTHSDLDMLQSLLAKFGLNAPNTSTPSPSVAYMVSVPPGFPSVLAQLSAQPTYVSPQLLPSSFRGGGPIWEWLGYSYRGFSIRRGHYSRGSIIHSRGFRRFLVHRRGFTLYLDLHSRQFSLRQGFNRSKELFASGSQGSGQLFHVPIASVPVSMFQLPEARSWSYWTEALNMTREAPVHTPQVDVPTPPTPPTPLPPPMPQSVPQIVPEHAPAPTNDSPTLSIHPMVTCSRIGTTRPNPLYAGHVSTISPLPRSYKEAFNDPNWQNAMFDEYNALIKNKTWTRARLIANGSTQVEGVDVDETFSPVVKPCTIQTRKYAMEILERAHIVGCNPSQTPVDTESKLGDGGTPVVDPTLYLSLAGSLQYLTFTRPDITYVVQQVCLYMHDPREPHFSALKQILRYVQGTLDYGLQLFSSTTDSLIAYSDANWAGCTTARRSTLGYCVFLGNNIRNLLHELHTPLSSATIVYCDNVSVVYLSSNPVQHQRTKHIEIDIHFVRALVATGQVRVLHAPSRFQDSKVQILKSEVVYNNSATSLVATCFARGPSRFIPDIIKTWPLGTLEDDPDVIHVDNSSDLALSTSLNDLEITALHIDGQSIDVDAPPHIIDVIDEDDDIIDKEDLIPHDLADSNVEDLVNLDIDYDVAWGHGDDGGDYDHPPPYQIPTGCEGCLGNREGKAGVVEKIGMESSATREYLSLIHTFFLIHNVGGVFLNSADKALYDEMLRLQGLGSNTPSDEPYTEDEIMAIVRGGKQQGHILGIGRVLPGQGTVIPPPPPCMHSSDVLESQPEYDGGSESGGCGDDELGDDEDGGDDGEDEDDRKPSTVTLNYLSETMWVRRCRPRTKIIEARYYSIDNLSFSARDYIRHGTHAASIAAGNCVKGASYYGIAELKELLTDGVDVLSVLVVFDDAIDVAEDPIAIGSFMRASDIDRKILNKVLLGKEAIIMGQGVNAFPYSYREPPLAYGKEETSTCSKTDARTVFHNALRVALLSKRDPKVQIFKSEAVYNSAAPLVAMFSARGPSRFMPYLIKPDVTTPGVEILVAFLPKACRDLTI</sequence>
<accession>A0A6L2MSI1</accession>
<feature type="compositionally biased region" description="Pro residues" evidence="5">
    <location>
        <begin position="358"/>
        <end position="369"/>
    </location>
</feature>
<feature type="region of interest" description="Disordered" evidence="5">
    <location>
        <begin position="939"/>
        <end position="994"/>
    </location>
</feature>
<evidence type="ECO:0000256" key="2">
    <source>
        <dbReference type="ARBA" id="ARBA00022771"/>
    </source>
</evidence>
<dbReference type="PANTHER" id="PTHR11439:SF524">
    <property type="entry name" value="RNA-DIRECTED DNA POLYMERASE, PROTEIN KINASE RLK-PELLE-DLSV FAMILY"/>
    <property type="match status" value="1"/>
</dbReference>
<dbReference type="Pfam" id="PF14223">
    <property type="entry name" value="Retrotran_gag_2"/>
    <property type="match status" value="1"/>
</dbReference>
<comment type="caution">
    <text evidence="7">The sequence shown here is derived from an EMBL/GenBank/DDBJ whole genome shotgun (WGS) entry which is preliminary data.</text>
</comment>
<protein>
    <submittedName>
        <fullName evidence="7">Ribonuclease H-like domain-containing protein</fullName>
    </submittedName>
</protein>
<dbReference type="CDD" id="cd09272">
    <property type="entry name" value="RNase_HI_RT_Ty1"/>
    <property type="match status" value="1"/>
</dbReference>
<name>A0A6L2MSI1_TANCI</name>
<dbReference type="Gene3D" id="3.50.30.30">
    <property type="match status" value="1"/>
</dbReference>
<evidence type="ECO:0000256" key="1">
    <source>
        <dbReference type="ARBA" id="ARBA00022723"/>
    </source>
</evidence>
<keyword evidence="1 4" id="KW-0479">Metal-binding</keyword>
<dbReference type="GO" id="GO:0008270">
    <property type="term" value="F:zinc ion binding"/>
    <property type="evidence" value="ECO:0007669"/>
    <property type="project" value="UniProtKB-KW"/>
</dbReference>
<proteinExistence type="predicted"/>
<dbReference type="InterPro" id="IPR041367">
    <property type="entry name" value="Znf-CCCH_4"/>
</dbReference>
<dbReference type="PANTHER" id="PTHR11439">
    <property type="entry name" value="GAG-POL-RELATED RETROTRANSPOSON"/>
    <property type="match status" value="1"/>
</dbReference>
<dbReference type="InterPro" id="IPR000571">
    <property type="entry name" value="Znf_CCCH"/>
</dbReference>
<dbReference type="GO" id="GO:0004252">
    <property type="term" value="F:serine-type endopeptidase activity"/>
    <property type="evidence" value="ECO:0007669"/>
    <property type="project" value="InterPro"/>
</dbReference>
<evidence type="ECO:0000256" key="5">
    <source>
        <dbReference type="SAM" id="MobiDB-lite"/>
    </source>
</evidence>
<organism evidence="7">
    <name type="scientific">Tanacetum cinerariifolium</name>
    <name type="common">Dalmatian daisy</name>
    <name type="synonym">Chrysanthemum cinerariifolium</name>
    <dbReference type="NCBI Taxonomy" id="118510"/>
    <lineage>
        <taxon>Eukaryota</taxon>
        <taxon>Viridiplantae</taxon>
        <taxon>Streptophyta</taxon>
        <taxon>Embryophyta</taxon>
        <taxon>Tracheophyta</taxon>
        <taxon>Spermatophyta</taxon>
        <taxon>Magnoliopsida</taxon>
        <taxon>eudicotyledons</taxon>
        <taxon>Gunneridae</taxon>
        <taxon>Pentapetalae</taxon>
        <taxon>asterids</taxon>
        <taxon>campanulids</taxon>
        <taxon>Asterales</taxon>
        <taxon>Asteraceae</taxon>
        <taxon>Asteroideae</taxon>
        <taxon>Anthemideae</taxon>
        <taxon>Anthemidinae</taxon>
        <taxon>Tanacetum</taxon>
    </lineage>
</organism>
<feature type="region of interest" description="Disordered" evidence="5">
    <location>
        <begin position="349"/>
        <end position="369"/>
    </location>
</feature>
<evidence type="ECO:0000313" key="7">
    <source>
        <dbReference type="EMBL" id="GEU76319.1"/>
    </source>
</evidence>
<feature type="domain" description="C3H1-type" evidence="6">
    <location>
        <begin position="126"/>
        <end position="153"/>
    </location>
</feature>
<keyword evidence="3 4" id="KW-0862">Zinc</keyword>
<reference evidence="7" key="1">
    <citation type="journal article" date="2019" name="Sci. Rep.">
        <title>Draft genome of Tanacetum cinerariifolium, the natural source of mosquito coil.</title>
        <authorList>
            <person name="Yamashiro T."/>
            <person name="Shiraishi A."/>
            <person name="Satake H."/>
            <person name="Nakayama K."/>
        </authorList>
    </citation>
    <scope>NUCLEOTIDE SEQUENCE</scope>
</reference>
<feature type="compositionally biased region" description="Acidic residues" evidence="5">
    <location>
        <begin position="970"/>
        <end position="988"/>
    </location>
</feature>
<dbReference type="InterPro" id="IPR043502">
    <property type="entry name" value="DNA/RNA_pol_sf"/>
</dbReference>
<evidence type="ECO:0000256" key="3">
    <source>
        <dbReference type="ARBA" id="ARBA00022833"/>
    </source>
</evidence>
<feature type="zinc finger region" description="C3H1-type" evidence="4">
    <location>
        <begin position="126"/>
        <end position="153"/>
    </location>
</feature>
<dbReference type="PROSITE" id="PS50103">
    <property type="entry name" value="ZF_C3H1"/>
    <property type="match status" value="1"/>
</dbReference>
<gene>
    <name evidence="7" type="ORF">Tci_048297</name>
</gene>
<evidence type="ECO:0000256" key="4">
    <source>
        <dbReference type="PROSITE-ProRule" id="PRU00723"/>
    </source>
</evidence>
<dbReference type="Gene3D" id="3.40.50.200">
    <property type="entry name" value="Peptidase S8/S53 domain"/>
    <property type="match status" value="2"/>
</dbReference>
<dbReference type="InterPro" id="IPR036852">
    <property type="entry name" value="Peptidase_S8/S53_dom_sf"/>
</dbReference>
<dbReference type="EMBL" id="BKCJ010007255">
    <property type="protein sequence ID" value="GEU76319.1"/>
    <property type="molecule type" value="Genomic_DNA"/>
</dbReference>
<dbReference type="GO" id="GO:0006508">
    <property type="term" value="P:proteolysis"/>
    <property type="evidence" value="ECO:0007669"/>
    <property type="project" value="InterPro"/>
</dbReference>
<dbReference type="SUPFAM" id="SSF56672">
    <property type="entry name" value="DNA/RNA polymerases"/>
    <property type="match status" value="1"/>
</dbReference>
<feature type="non-terminal residue" evidence="7">
    <location>
        <position position="1"/>
    </location>
</feature>
<dbReference type="Pfam" id="PF18044">
    <property type="entry name" value="zf-CCCH_4"/>
    <property type="match status" value="1"/>
</dbReference>
<evidence type="ECO:0000259" key="6">
    <source>
        <dbReference type="PROSITE" id="PS50103"/>
    </source>
</evidence>
<keyword evidence="2 4" id="KW-0863">Zinc-finger</keyword>
<dbReference type="AlphaFoldDB" id="A0A6L2MSI1"/>